<evidence type="ECO:0000259" key="7">
    <source>
        <dbReference type="Pfam" id="PF00263"/>
    </source>
</evidence>
<name>A0A0F3IRK3_9PROT</name>
<dbReference type="InterPro" id="IPR050810">
    <property type="entry name" value="Bact_Secretion_Sys_Channel"/>
</dbReference>
<feature type="domain" description="NolW-like" evidence="8">
    <location>
        <begin position="127"/>
        <end position="271"/>
    </location>
</feature>
<evidence type="ECO:0000256" key="2">
    <source>
        <dbReference type="ARBA" id="ARBA00022729"/>
    </source>
</evidence>
<dbReference type="InterPro" id="IPR004846">
    <property type="entry name" value="T2SS/T3SS_dom"/>
</dbReference>
<keyword evidence="5" id="KW-0813">Transport</keyword>
<evidence type="ECO:0000313" key="9">
    <source>
        <dbReference type="EMBL" id="KJV09252.1"/>
    </source>
</evidence>
<dbReference type="EMBL" id="LAJY01000319">
    <property type="protein sequence ID" value="KJV09252.1"/>
    <property type="molecule type" value="Genomic_DNA"/>
</dbReference>
<dbReference type="InterPro" id="IPR001775">
    <property type="entry name" value="GspD/PilQ"/>
</dbReference>
<dbReference type="PANTHER" id="PTHR30332:SF25">
    <property type="entry name" value="SECRETIN XPSD"/>
    <property type="match status" value="1"/>
</dbReference>
<accession>A0A0F3IRK3</accession>
<evidence type="ECO:0000259" key="8">
    <source>
        <dbReference type="Pfam" id="PF03958"/>
    </source>
</evidence>
<feature type="region of interest" description="Disordered" evidence="6">
    <location>
        <begin position="152"/>
        <end position="222"/>
    </location>
</feature>
<evidence type="ECO:0000256" key="1">
    <source>
        <dbReference type="ARBA" id="ARBA00004370"/>
    </source>
</evidence>
<dbReference type="PATRIC" id="fig|552518.3.peg.2126"/>
<evidence type="ECO:0000256" key="4">
    <source>
        <dbReference type="RuleBase" id="RU004003"/>
    </source>
</evidence>
<proteinExistence type="inferred from homology"/>
<keyword evidence="2" id="KW-0732">Signal</keyword>
<comment type="subcellular location">
    <subcellularLocation>
        <location evidence="5">Cell outer membrane</location>
    </subcellularLocation>
    <subcellularLocation>
        <location evidence="1">Membrane</location>
    </subcellularLocation>
</comment>
<evidence type="ECO:0000256" key="5">
    <source>
        <dbReference type="RuleBase" id="RU004004"/>
    </source>
</evidence>
<sequence length="537" mass="57802">MQTLAGFADGGAVLGVDSARNAVIVEGSPEAVERLARTVDIFDVEWLAATSFVMVEARHSKPADLVRDLEATFRTPQGQSGTSLRFVPIDRLGAVIAVAQSPDQLREARAWIERLDQPASGEPRPYVYRVRHGRAEDMARLLRDLLDQRREGGPTEAGAIAPRFQSAELQSSTSITGPTGGASASSAPTSSTTQTQAATVPTTTQSSETSGSTASVLTETPAQRSAPVVAYGGRVRIVADRAANTLAILATPFDYDRLLPTLEKLDVQPRQVMIEAMVAEVTLSDELRYGVEWFLRNRLGDGYRGTAGLDLGTLGLAAPQTGFSYILRNSTGEVRAVIDALSGASRLSVLATPNLMVNNLERALIQVGDQVPVITRSETVVVDQSSDRVINSVEYRNTGIILEVIPSIGADDQLTLQFRQEVSQVAPNKVSSVDSPIFSRRLLTSSVTIRSGQPLFVGGLIRDDGTTQRSGIPLLQDIPFVGNAFRTNNTTSSRTELVVMLVPTILDRPDDARALQNDLRSRLRLLRDAPLPPSPTP</sequence>
<comment type="similarity">
    <text evidence="4">Belongs to the bacterial secretin family.</text>
</comment>
<dbReference type="Proteomes" id="UP000033774">
    <property type="component" value="Unassembled WGS sequence"/>
</dbReference>
<evidence type="ECO:0000256" key="3">
    <source>
        <dbReference type="ARBA" id="ARBA00023136"/>
    </source>
</evidence>
<dbReference type="Pfam" id="PF03958">
    <property type="entry name" value="Secretin_N"/>
    <property type="match status" value="1"/>
</dbReference>
<dbReference type="GO" id="GO:0009279">
    <property type="term" value="C:cell outer membrane"/>
    <property type="evidence" value="ECO:0007669"/>
    <property type="project" value="UniProtKB-SubCell"/>
</dbReference>
<comment type="caution">
    <text evidence="9">The sequence shown here is derived from an EMBL/GenBank/DDBJ whole genome shotgun (WGS) entry which is preliminary data.</text>
</comment>
<feature type="domain" description="Type II/III secretion system secretin-like" evidence="7">
    <location>
        <begin position="340"/>
        <end position="506"/>
    </location>
</feature>
<dbReference type="PANTHER" id="PTHR30332">
    <property type="entry name" value="PROBABLE GENERAL SECRETION PATHWAY PROTEIN D"/>
    <property type="match status" value="1"/>
</dbReference>
<dbReference type="PRINTS" id="PR00811">
    <property type="entry name" value="BCTERIALGSPD"/>
</dbReference>
<dbReference type="AlphaFoldDB" id="A0A0F3IRK3"/>
<protein>
    <submittedName>
        <fullName evidence="9">Uncharacterized protein</fullName>
    </submittedName>
</protein>
<dbReference type="InterPro" id="IPR005644">
    <property type="entry name" value="NolW-like"/>
</dbReference>
<gene>
    <name evidence="9" type="ORF">VZ95_12605</name>
</gene>
<organism evidence="9 10">
    <name type="scientific">Elstera litoralis</name>
    <dbReference type="NCBI Taxonomy" id="552518"/>
    <lineage>
        <taxon>Bacteria</taxon>
        <taxon>Pseudomonadati</taxon>
        <taxon>Pseudomonadota</taxon>
        <taxon>Alphaproteobacteria</taxon>
        <taxon>Rhodospirillales</taxon>
        <taxon>Rhodospirillaceae</taxon>
        <taxon>Elstera</taxon>
    </lineage>
</organism>
<evidence type="ECO:0000256" key="6">
    <source>
        <dbReference type="SAM" id="MobiDB-lite"/>
    </source>
</evidence>
<dbReference type="Gene3D" id="3.30.1370.120">
    <property type="match status" value="2"/>
</dbReference>
<reference evidence="9 10" key="1">
    <citation type="submission" date="2015-03" db="EMBL/GenBank/DDBJ databases">
        <title>Draft genome sequence of Elstera litoralis.</title>
        <authorList>
            <person name="Rahalkar M.C."/>
            <person name="Dhakephalkar P.K."/>
            <person name="Pore S.D."/>
            <person name="Arora P."/>
            <person name="Kapse N.G."/>
            <person name="Pandit P.S."/>
        </authorList>
    </citation>
    <scope>NUCLEOTIDE SEQUENCE [LARGE SCALE GENOMIC DNA]</scope>
    <source>
        <strain evidence="9 10">Dia-1</strain>
    </source>
</reference>
<dbReference type="InterPro" id="IPR038591">
    <property type="entry name" value="NolW-like_sf"/>
</dbReference>
<dbReference type="Pfam" id="PF00263">
    <property type="entry name" value="Secretin"/>
    <property type="match status" value="1"/>
</dbReference>
<feature type="compositionally biased region" description="Low complexity" evidence="6">
    <location>
        <begin position="171"/>
        <end position="215"/>
    </location>
</feature>
<keyword evidence="3" id="KW-0472">Membrane</keyword>
<evidence type="ECO:0000313" key="10">
    <source>
        <dbReference type="Proteomes" id="UP000033774"/>
    </source>
</evidence>
<keyword evidence="10" id="KW-1185">Reference proteome</keyword>
<dbReference type="GO" id="GO:0015627">
    <property type="term" value="C:type II protein secretion system complex"/>
    <property type="evidence" value="ECO:0007669"/>
    <property type="project" value="TreeGrafter"/>
</dbReference>
<dbReference type="GO" id="GO:0009306">
    <property type="term" value="P:protein secretion"/>
    <property type="evidence" value="ECO:0007669"/>
    <property type="project" value="InterPro"/>
</dbReference>